<dbReference type="PANTHER" id="PTHR43585">
    <property type="entry name" value="FUMIPYRROLE BIOSYNTHESIS PROTEIN C"/>
    <property type="match status" value="1"/>
</dbReference>
<reference evidence="6" key="1">
    <citation type="submission" date="2022-11" db="EMBL/GenBank/DDBJ databases">
        <title>Hoeflea poritis sp. nov., isolated from scleractinian coral Porites lutea.</title>
        <authorList>
            <person name="Zhang G."/>
            <person name="Wei Q."/>
            <person name="Cai L."/>
        </authorList>
    </citation>
    <scope>NUCLEOTIDE SEQUENCE</scope>
    <source>
        <strain evidence="6">E7-10</strain>
    </source>
</reference>
<feature type="domain" description="ATP-grasp" evidence="5">
    <location>
        <begin position="117"/>
        <end position="318"/>
    </location>
</feature>
<keyword evidence="7" id="KW-1185">Reference proteome</keyword>
<dbReference type="InterPro" id="IPR011761">
    <property type="entry name" value="ATP-grasp"/>
</dbReference>
<comment type="caution">
    <text evidence="6">The sequence shown here is derived from an EMBL/GenBank/DDBJ whole genome shotgun (WGS) entry which is preliminary data.</text>
</comment>
<dbReference type="Pfam" id="PF18130">
    <property type="entry name" value="ATPgrasp_N"/>
    <property type="match status" value="1"/>
</dbReference>
<dbReference type="PROSITE" id="PS50975">
    <property type="entry name" value="ATP_GRASP"/>
    <property type="match status" value="1"/>
</dbReference>
<name>A0ABT4VMG8_9HYPH</name>
<dbReference type="Gene3D" id="3.40.50.20">
    <property type="match status" value="1"/>
</dbReference>
<evidence type="ECO:0000256" key="3">
    <source>
        <dbReference type="ARBA" id="ARBA00022840"/>
    </source>
</evidence>
<dbReference type="InterPro" id="IPR052032">
    <property type="entry name" value="ATP-dep_AA_Ligase"/>
</dbReference>
<dbReference type="EMBL" id="JAPJZH010000004">
    <property type="protein sequence ID" value="MDA4845243.1"/>
    <property type="molecule type" value="Genomic_DNA"/>
</dbReference>
<protein>
    <submittedName>
        <fullName evidence="6">ATP-grasp domain-containing protein</fullName>
    </submittedName>
</protein>
<dbReference type="Pfam" id="PF18603">
    <property type="entry name" value="LAL_C2"/>
    <property type="match status" value="1"/>
</dbReference>
<evidence type="ECO:0000313" key="7">
    <source>
        <dbReference type="Proteomes" id="UP001148313"/>
    </source>
</evidence>
<gene>
    <name evidence="6" type="ORF">OOZ53_07775</name>
</gene>
<dbReference type="InterPro" id="IPR040570">
    <property type="entry name" value="LAL_C2"/>
</dbReference>
<organism evidence="6 7">
    <name type="scientific">Hoeflea poritis</name>
    <dbReference type="NCBI Taxonomy" id="2993659"/>
    <lineage>
        <taxon>Bacteria</taxon>
        <taxon>Pseudomonadati</taxon>
        <taxon>Pseudomonadota</taxon>
        <taxon>Alphaproteobacteria</taxon>
        <taxon>Hyphomicrobiales</taxon>
        <taxon>Rhizobiaceae</taxon>
        <taxon>Hoeflea</taxon>
    </lineage>
</organism>
<keyword evidence="1" id="KW-0436">Ligase</keyword>
<sequence>MTQEIIFVEASVTGAGYLASVFAREEGLSVTLLTRDPAIYATDLLAQVDDVITCDTDSAQVVAQIAKARARDRSVVALTTTADMYVPQAAFAAQTLGLPGLRYQAALRARNKHKMREALAEQAPDCNTEFALVMAADEVSAAQARLGLPLIAKPQEENDGIGVRLIRSTSELETYVSQALSRTHNSAGQSVPPGVLLEAFIDWPEFSVETIQYPGGPCQVIGVTLKQVIGQERAHFVEAGHVFPYAGPEVEVATTAVVRVLGAMGIDHGAVHTECRVRAQEVAIMEINPRLAGGKIGSHLIEMATGVSAVNAVVEAALGRRRRWAALRQQAASIQNVWASCPGVFQGIRNVDYLRGLPGITSVSTLVEPGTLVGPPTKNGDSIAEILAVGADFDTAKANAERALAEIDVDLVAA</sequence>
<evidence type="ECO:0000256" key="4">
    <source>
        <dbReference type="PROSITE-ProRule" id="PRU00409"/>
    </source>
</evidence>
<dbReference type="RefSeq" id="WP_271088850.1">
    <property type="nucleotide sequence ID" value="NZ_JAPJZH010000004.1"/>
</dbReference>
<evidence type="ECO:0000259" key="5">
    <source>
        <dbReference type="PROSITE" id="PS50975"/>
    </source>
</evidence>
<dbReference type="SUPFAM" id="SSF56059">
    <property type="entry name" value="Glutathione synthetase ATP-binding domain-like"/>
    <property type="match status" value="1"/>
</dbReference>
<keyword evidence="2 4" id="KW-0547">Nucleotide-binding</keyword>
<dbReference type="PANTHER" id="PTHR43585:SF2">
    <property type="entry name" value="ATP-GRASP ENZYME FSQD"/>
    <property type="match status" value="1"/>
</dbReference>
<evidence type="ECO:0000313" key="6">
    <source>
        <dbReference type="EMBL" id="MDA4845243.1"/>
    </source>
</evidence>
<evidence type="ECO:0000256" key="2">
    <source>
        <dbReference type="ARBA" id="ARBA00022741"/>
    </source>
</evidence>
<dbReference type="Gene3D" id="3.30.470.20">
    <property type="entry name" value="ATP-grasp fold, B domain"/>
    <property type="match status" value="1"/>
</dbReference>
<dbReference type="InterPro" id="IPR041472">
    <property type="entry name" value="BL00235/CARNS1_N"/>
</dbReference>
<dbReference type="Proteomes" id="UP001148313">
    <property type="component" value="Unassembled WGS sequence"/>
</dbReference>
<evidence type="ECO:0000256" key="1">
    <source>
        <dbReference type="ARBA" id="ARBA00022598"/>
    </source>
</evidence>
<dbReference type="Pfam" id="PF13535">
    <property type="entry name" value="ATP-grasp_4"/>
    <property type="match status" value="1"/>
</dbReference>
<accession>A0ABT4VMG8</accession>
<keyword evidence="3 4" id="KW-0067">ATP-binding</keyword>
<proteinExistence type="predicted"/>